<evidence type="ECO:0000256" key="7">
    <source>
        <dbReference type="ARBA" id="ARBA00022723"/>
    </source>
</evidence>
<comment type="catalytic activity">
    <reaction evidence="1 15">
        <text>ATP-dependent breakage, passage and rejoining of double-stranded DNA.</text>
        <dbReference type="EC" id="5.6.2.2"/>
    </reaction>
</comment>
<dbReference type="PROSITE" id="PS52040">
    <property type="entry name" value="TOPO_IIA"/>
    <property type="match status" value="1"/>
</dbReference>
<dbReference type="GO" id="GO:0003918">
    <property type="term" value="F:DNA topoisomerase type II (double strand cut, ATP-hydrolyzing) activity"/>
    <property type="evidence" value="ECO:0007669"/>
    <property type="project" value="UniProtKB-EC"/>
</dbReference>
<keyword evidence="11 15" id="KW-0799">Topoisomerase</keyword>
<dbReference type="PANTHER" id="PTHR10169:SF38">
    <property type="entry name" value="DNA TOPOISOMERASE 2"/>
    <property type="match status" value="1"/>
</dbReference>
<feature type="active site" description="O-(5'-phospho-DNA)-tyrosine intermediate" evidence="15">
    <location>
        <position position="889"/>
    </location>
</feature>
<dbReference type="SUPFAM" id="SSF55874">
    <property type="entry name" value="ATPase domain of HSP90 chaperone/DNA topoisomerase II/histidine kinase"/>
    <property type="match status" value="1"/>
</dbReference>
<keyword evidence="12 15" id="KW-0238">DNA-binding</keyword>
<evidence type="ECO:0000256" key="15">
    <source>
        <dbReference type="PROSITE-ProRule" id="PRU01384"/>
    </source>
</evidence>
<evidence type="ECO:0000256" key="11">
    <source>
        <dbReference type="ARBA" id="ARBA00023029"/>
    </source>
</evidence>
<gene>
    <name evidence="18" type="ORF">LCPAC202_00150</name>
</gene>
<evidence type="ECO:0000256" key="6">
    <source>
        <dbReference type="ARBA" id="ARBA00019635"/>
    </source>
</evidence>
<dbReference type="Gene3D" id="3.30.565.10">
    <property type="entry name" value="Histidine kinase-like ATPase, C-terminal domain"/>
    <property type="match status" value="1"/>
</dbReference>
<evidence type="ECO:0000256" key="2">
    <source>
        <dbReference type="ARBA" id="ARBA00001913"/>
    </source>
</evidence>
<evidence type="ECO:0000256" key="5">
    <source>
        <dbReference type="ARBA" id="ARBA00012895"/>
    </source>
</evidence>
<evidence type="ECO:0000256" key="8">
    <source>
        <dbReference type="ARBA" id="ARBA00022741"/>
    </source>
</evidence>
<dbReference type="InterPro" id="IPR031660">
    <property type="entry name" value="TOPRIM_C"/>
</dbReference>
<dbReference type="InterPro" id="IPR036890">
    <property type="entry name" value="HATPase_C_sf"/>
</dbReference>
<dbReference type="InterPro" id="IPR006171">
    <property type="entry name" value="TOPRIM_dom"/>
</dbReference>
<dbReference type="InterPro" id="IPR013506">
    <property type="entry name" value="Topo_IIA_bsu_dom2"/>
</dbReference>
<dbReference type="Pfam" id="PF00204">
    <property type="entry name" value="DNA_gyraseB"/>
    <property type="match status" value="1"/>
</dbReference>
<dbReference type="Pfam" id="PF16898">
    <property type="entry name" value="TOPRIM_C"/>
    <property type="match status" value="1"/>
</dbReference>
<evidence type="ECO:0000259" key="16">
    <source>
        <dbReference type="PROSITE" id="PS50880"/>
    </source>
</evidence>
<dbReference type="PRINTS" id="PR00418">
    <property type="entry name" value="TPI2FAMILY"/>
</dbReference>
<dbReference type="InterPro" id="IPR050634">
    <property type="entry name" value="DNA_Topoisomerase_II"/>
</dbReference>
<dbReference type="SMART" id="SM00434">
    <property type="entry name" value="TOP4c"/>
    <property type="match status" value="1"/>
</dbReference>
<protein>
    <recommendedName>
        <fullName evidence="6">DNA topoisomerase 2</fullName>
        <ecNumber evidence="5">5.6.2.2</ecNumber>
    </recommendedName>
    <alternativeName>
        <fullName evidence="14">DNA topoisomerase II</fullName>
    </alternativeName>
</protein>
<dbReference type="InterPro" id="IPR013758">
    <property type="entry name" value="Topo_IIA_A/C_ab"/>
</dbReference>
<name>A0A481Z8N9_9VIRU</name>
<dbReference type="Gene3D" id="3.40.50.670">
    <property type="match status" value="1"/>
</dbReference>
<feature type="domain" description="Toprim" evidence="16">
    <location>
        <begin position="546"/>
        <end position="666"/>
    </location>
</feature>
<dbReference type="GO" id="GO:0000819">
    <property type="term" value="P:sister chromatid segregation"/>
    <property type="evidence" value="ECO:0007669"/>
    <property type="project" value="TreeGrafter"/>
</dbReference>
<keyword evidence="8" id="KW-0547">Nucleotide-binding</keyword>
<comment type="cofactor">
    <cofactor evidence="3">
        <name>Mg(2+)</name>
        <dbReference type="ChEBI" id="CHEBI:18420"/>
    </cofactor>
</comment>
<dbReference type="SUPFAM" id="SSF54211">
    <property type="entry name" value="Ribosomal protein S5 domain 2-like"/>
    <property type="match status" value="1"/>
</dbReference>
<dbReference type="InterPro" id="IPR013759">
    <property type="entry name" value="Topo_IIA_B_C"/>
</dbReference>
<evidence type="ECO:0000256" key="9">
    <source>
        <dbReference type="ARBA" id="ARBA00022840"/>
    </source>
</evidence>
<keyword evidence="7" id="KW-0479">Metal-binding</keyword>
<evidence type="ECO:0000256" key="4">
    <source>
        <dbReference type="ARBA" id="ARBA00011080"/>
    </source>
</evidence>
<accession>A0A481Z8N9</accession>
<dbReference type="PRINTS" id="PR01158">
    <property type="entry name" value="TOPISMRASEII"/>
</dbReference>
<evidence type="ECO:0000256" key="12">
    <source>
        <dbReference type="ARBA" id="ARBA00023125"/>
    </source>
</evidence>
<dbReference type="Gene3D" id="3.90.199.10">
    <property type="entry name" value="Topoisomerase II, domain 5"/>
    <property type="match status" value="1"/>
</dbReference>
<dbReference type="InterPro" id="IPR013757">
    <property type="entry name" value="Topo_IIA_A_a_sf"/>
</dbReference>
<proteinExistence type="inferred from homology"/>
<dbReference type="InterPro" id="IPR001154">
    <property type="entry name" value="TopoII_euk"/>
</dbReference>
<dbReference type="Gene3D" id="3.30.230.10">
    <property type="match status" value="1"/>
</dbReference>
<dbReference type="SMART" id="SM00433">
    <property type="entry name" value="TOP2c"/>
    <property type="match status" value="1"/>
</dbReference>
<dbReference type="SUPFAM" id="SSF56719">
    <property type="entry name" value="Type II DNA topoisomerase"/>
    <property type="match status" value="1"/>
</dbReference>
<dbReference type="GO" id="GO:0006265">
    <property type="term" value="P:DNA topological change"/>
    <property type="evidence" value="ECO:0007669"/>
    <property type="project" value="UniProtKB-UniRule"/>
</dbReference>
<dbReference type="PANTHER" id="PTHR10169">
    <property type="entry name" value="DNA TOPOISOMERASE/GYRASE"/>
    <property type="match status" value="1"/>
</dbReference>
<dbReference type="Pfam" id="PF00521">
    <property type="entry name" value="DNA_topoisoIV"/>
    <property type="match status" value="2"/>
</dbReference>
<comment type="cofactor">
    <cofactor evidence="2">
        <name>Ca(2+)</name>
        <dbReference type="ChEBI" id="CHEBI:29108"/>
    </cofactor>
</comment>
<dbReference type="InterPro" id="IPR013760">
    <property type="entry name" value="Topo_IIA-like_dom_sf"/>
</dbReference>
<dbReference type="EMBL" id="MK500509">
    <property type="protein sequence ID" value="QBK91041.1"/>
    <property type="molecule type" value="Genomic_DNA"/>
</dbReference>
<dbReference type="EC" id="5.6.2.2" evidence="5"/>
<dbReference type="GO" id="GO:0005524">
    <property type="term" value="F:ATP binding"/>
    <property type="evidence" value="ECO:0007669"/>
    <property type="project" value="UniProtKB-KW"/>
</dbReference>
<keyword evidence="10" id="KW-0460">Magnesium</keyword>
<organism evidence="18">
    <name type="scientific">Pithovirus LCPAC202</name>
    <dbReference type="NCBI Taxonomy" id="2506592"/>
    <lineage>
        <taxon>Viruses</taxon>
        <taxon>Pithoviruses</taxon>
    </lineage>
</organism>
<evidence type="ECO:0000256" key="13">
    <source>
        <dbReference type="ARBA" id="ARBA00023235"/>
    </source>
</evidence>
<dbReference type="InterPro" id="IPR002205">
    <property type="entry name" value="Topo_IIA_dom_A"/>
</dbReference>
<evidence type="ECO:0000256" key="14">
    <source>
        <dbReference type="ARBA" id="ARBA00031138"/>
    </source>
</evidence>
<dbReference type="Gene3D" id="3.30.1490.30">
    <property type="match status" value="1"/>
</dbReference>
<comment type="similarity">
    <text evidence="4">Belongs to the type II topoisomerase family.</text>
</comment>
<dbReference type="Gene3D" id="1.10.268.10">
    <property type="entry name" value="Topoisomerase, domain 3"/>
    <property type="match status" value="1"/>
</dbReference>
<keyword evidence="9" id="KW-0067">ATP-binding</keyword>
<reference evidence="18" key="1">
    <citation type="journal article" date="2019" name="MBio">
        <title>Virus Genomes from Deep Sea Sediments Expand the Ocean Megavirome and Support Independent Origins of Viral Gigantism.</title>
        <authorList>
            <person name="Backstrom D."/>
            <person name="Yutin N."/>
            <person name="Jorgensen S.L."/>
            <person name="Dharamshi J."/>
            <person name="Homa F."/>
            <person name="Zaremba-Niedwiedzka K."/>
            <person name="Spang A."/>
            <person name="Wolf Y.I."/>
            <person name="Koonin E.V."/>
            <person name="Ettema T.J."/>
        </authorList>
    </citation>
    <scope>NUCLEOTIDE SEQUENCE</scope>
</reference>
<evidence type="ECO:0000256" key="10">
    <source>
        <dbReference type="ARBA" id="ARBA00022842"/>
    </source>
</evidence>
<dbReference type="PROSITE" id="PS50880">
    <property type="entry name" value="TOPRIM"/>
    <property type="match status" value="1"/>
</dbReference>
<sequence length="1331" mass="151000">MDFLILKNLEKINFNIKPSPENKNRTKLMQLSIRSKPASPSLQVEVQRGAAPTGGMMSLNIQPRLTTGGISLSLNGTNPQNGTFVPIKGKLAYSADRYKQLDHRTHIYQVSDTYIGSDEKLSRHKTLLDMDDIENPKMRDDTITLPEGVERLFLEVLSNAGDNVIKSRLAGIEPGKIKITMDRKTVVVRNGGRVIPIAINKQTGVYVPEMLLGMLLTSDNFTEGEDRTGAGRNGYGAKITNVYSKYFKVEIGDPQEKLSYSQEWRDNMITRGDPVITSGYTGESFVQITYQMDQERFGYTEYPNEAFGLFARHAADMAFNHRVVIHFNRVILKFKDIVDFAKCRFNGNHKTLVHYEWPAGTPVTTKQKGLVVSTNPKILPTVEVVLVDTPSEGKIVAFTNGMINIDGGLHVDAVIKAIQKPILSKINGAMTRSRRRKNGKTGPTLTATDLKRHISIIVSFRATNAKFRGQTKDKLISSDPKVSVTVAPERFNYIGRWKLVERLIRALEAKQEKLLTKTDGRRKRHIDVPQSEDANWAGRGRKSAQCKLVVTEGLSATTYAMKLFALSGAEYRNRYGFLPLRGKFLNPIGAPKMQIATNKEISALKQLMGLKEGTDYTLPKERATLRYGGIIIIADPDVDGKHILGLIINYLNYRFPSLLINEMIHYIKVPIIRVKHFSQNNKFYSLAEFQRWQNRTQNSSSWKPSYFKGLGTSVDKEIVEDYNSLYSVQITYDEDANKYLNLAFNPKNANARKGLIERYAPEQAEGRFESESISHIVNFEVIEFSVADVERSIPGFDGLKDSQRRILGTVLDKWGKKIGQNNLVPMKVSRLGPHVASKTHYHHGEKSLNDAIINMAQDFVGSNNLPHLFPKGDFGTRRKNGSDAAAPRYINTMPMWWLRLIYRHEDDGILKMAFEEGNERGYKRYRPIIPIALVNGCKGIATGFSTFLPPYNPMDLCIWLISYMYKFELPYLVPWYRGFKGTVKVADSRGGKRVTGKNASRVTLVLDSEGKVISSNSRNDIFNQESEESEESVEGMGEDDLEFDLGTRRCSVTKRQSVYTQGILITGANTSVVTELPIGRSIHGYDVWLRSLLADGKISDFESHSQPNVPYFTITGMKCPTIRNLRLERSFGISNMVLLDDEGHPRYYKTTEDLMKTFYHYRLNAYGVRKELLIKTKREELEKLSDRIRFIRAVVDKTLIVLRRPKAEIYVDMDNLQLPRKLLKEVSLYQCTADNIEKLEKTIVETKTALAKIIGLEPIKMWEIELLIFIKEYLKRYPDEVARFVYPALQESVLSQYYTPGVVPVREVKEVIVRKPVIIFNIKPGPIENKG</sequence>
<dbReference type="InterPro" id="IPR001241">
    <property type="entry name" value="Topo_IIA"/>
</dbReference>
<evidence type="ECO:0000259" key="17">
    <source>
        <dbReference type="PROSITE" id="PS52040"/>
    </source>
</evidence>
<dbReference type="FunFam" id="3.40.50.670:FF:000001">
    <property type="entry name" value="DNA topoisomerase 2"/>
    <property type="match status" value="1"/>
</dbReference>
<dbReference type="InterPro" id="IPR020568">
    <property type="entry name" value="Ribosomal_Su5_D2-typ_SF"/>
</dbReference>
<evidence type="ECO:0000256" key="3">
    <source>
        <dbReference type="ARBA" id="ARBA00001946"/>
    </source>
</evidence>
<dbReference type="InterPro" id="IPR014721">
    <property type="entry name" value="Ribsml_uS5_D2-typ_fold_subgr"/>
</dbReference>
<dbReference type="GO" id="GO:0003677">
    <property type="term" value="F:DNA binding"/>
    <property type="evidence" value="ECO:0007669"/>
    <property type="project" value="UniProtKB-UniRule"/>
</dbReference>
<evidence type="ECO:0000313" key="18">
    <source>
        <dbReference type="EMBL" id="QBK91041.1"/>
    </source>
</evidence>
<evidence type="ECO:0000256" key="1">
    <source>
        <dbReference type="ARBA" id="ARBA00000185"/>
    </source>
</evidence>
<dbReference type="GO" id="GO:0046872">
    <property type="term" value="F:metal ion binding"/>
    <property type="evidence" value="ECO:0007669"/>
    <property type="project" value="UniProtKB-KW"/>
</dbReference>
<keyword evidence="13 15" id="KW-0413">Isomerase</keyword>
<feature type="domain" description="Topo IIA-type catalytic" evidence="17">
    <location>
        <begin position="792"/>
        <end position="1266"/>
    </location>
</feature>